<dbReference type="Gene3D" id="2.60.40.10">
    <property type="entry name" value="Immunoglobulins"/>
    <property type="match status" value="1"/>
</dbReference>
<dbReference type="AlphaFoldDB" id="A0A8H7VTC0"/>
<comment type="caution">
    <text evidence="3">The sequence shown here is derived from an EMBL/GenBank/DDBJ whole genome shotgun (WGS) entry which is preliminary data.</text>
</comment>
<dbReference type="Pfam" id="PF01833">
    <property type="entry name" value="TIG"/>
    <property type="match status" value="1"/>
</dbReference>
<dbReference type="EMBL" id="JAEPRE010000114">
    <property type="protein sequence ID" value="KAG2232370.1"/>
    <property type="molecule type" value="Genomic_DNA"/>
</dbReference>
<name>A0A8H7VTC0_9FUNG</name>
<dbReference type="SMART" id="SM00429">
    <property type="entry name" value="IPT"/>
    <property type="match status" value="1"/>
</dbReference>
<feature type="region of interest" description="Disordered" evidence="1">
    <location>
        <begin position="436"/>
        <end position="455"/>
    </location>
</feature>
<evidence type="ECO:0000259" key="2">
    <source>
        <dbReference type="SMART" id="SM00429"/>
    </source>
</evidence>
<feature type="region of interest" description="Disordered" evidence="1">
    <location>
        <begin position="330"/>
        <end position="354"/>
    </location>
</feature>
<dbReference type="Pfam" id="PF25603">
    <property type="entry name" value="SPT23_MGA2_DBD"/>
    <property type="match status" value="1"/>
</dbReference>
<feature type="region of interest" description="Disordered" evidence="1">
    <location>
        <begin position="1"/>
        <end position="48"/>
    </location>
</feature>
<sequence>MSRSSSNLELPALSADESGGNVTDNSNNIHESDRLPPPKNFNNAPPLLPPSFMDQSFFYGLDQISQDNPLYYMPEQQQQHQQQQQNNNHGNAFAEQFLKENSEKNNNHLTRLNGDSSSTLAHSIASNMESFQAAITTSVGEQPPSFWTGLNNFISNVTHNNIFPTFPNIARSFSEYLSNHPVPFLSSSNNAPTDSPISSPMPSSSIDFDPITQFKRQFEHLNTGLQIRVLGVPQTGAKSRVETQIKLCIQLVTDGGDKAQWWSHLKLPEHMVTKDKLKKSYAGRHHGIETGLSINPEKVLFLRARVLCASDPTKQVSTCLGCIQRERKRSQRRKENKTQNANHEEAEDEKSIEEEKQSLAYDEERILLFNCSELVDFSAGDTILPTRITCYCRHHNERLGFCIYFEMIDHTGKKVAEGVSPPIMITDDHKSNKIKTGLKRRRPTETEVIPTSTPPTDQAKIPTLNWIKSFPFGNATTKMETPEPHYNLQSSASSTASADDNMKSVFKNMFAPVAQPVIYSSTPLMKRLIPNEAPMSGGIEITILGTDFRPGMTVMFGDTPATNVQYWSPNTLICTLPPARQPGAVVVTFKESPPTTTKNDVMVFTYLVETDCALMELALQVVGMKMTGIVEDARKIAMRIVQGNSNGSNQALADKLAIKSEPSSNSL</sequence>
<dbReference type="InterPro" id="IPR013783">
    <property type="entry name" value="Ig-like_fold"/>
</dbReference>
<organism evidence="3 4">
    <name type="scientific">Thamnidium elegans</name>
    <dbReference type="NCBI Taxonomy" id="101142"/>
    <lineage>
        <taxon>Eukaryota</taxon>
        <taxon>Fungi</taxon>
        <taxon>Fungi incertae sedis</taxon>
        <taxon>Mucoromycota</taxon>
        <taxon>Mucoromycotina</taxon>
        <taxon>Mucoromycetes</taxon>
        <taxon>Mucorales</taxon>
        <taxon>Mucorineae</taxon>
        <taxon>Mucoraceae</taxon>
        <taxon>Thamnidium</taxon>
    </lineage>
</organism>
<proteinExistence type="predicted"/>
<dbReference type="InterPro" id="IPR002909">
    <property type="entry name" value="IPT_dom"/>
</dbReference>
<gene>
    <name evidence="3" type="ORF">INT48_007385</name>
</gene>
<dbReference type="SUPFAM" id="SSF81296">
    <property type="entry name" value="E set domains"/>
    <property type="match status" value="1"/>
</dbReference>
<reference evidence="3" key="1">
    <citation type="submission" date="2021-01" db="EMBL/GenBank/DDBJ databases">
        <title>Metabolic potential, ecology and presence of endohyphal bacteria is reflected in genomic diversity of Mucoromycotina.</title>
        <authorList>
            <person name="Muszewska A."/>
            <person name="Okrasinska A."/>
            <person name="Steczkiewicz K."/>
            <person name="Drgas O."/>
            <person name="Orlowska M."/>
            <person name="Perlinska-Lenart U."/>
            <person name="Aleksandrzak-Piekarczyk T."/>
            <person name="Szatraj K."/>
            <person name="Zielenkiewicz U."/>
            <person name="Pilsyk S."/>
            <person name="Malc E."/>
            <person name="Mieczkowski P."/>
            <person name="Kruszewska J.S."/>
            <person name="Biernat P."/>
            <person name="Pawlowska J."/>
        </authorList>
    </citation>
    <scope>NUCLEOTIDE SEQUENCE</scope>
    <source>
        <strain evidence="3">WA0000018081</strain>
    </source>
</reference>
<evidence type="ECO:0000313" key="3">
    <source>
        <dbReference type="EMBL" id="KAG2232370.1"/>
    </source>
</evidence>
<dbReference type="InterPro" id="IPR014756">
    <property type="entry name" value="Ig_E-set"/>
</dbReference>
<dbReference type="Proteomes" id="UP000613177">
    <property type="component" value="Unassembled WGS sequence"/>
</dbReference>
<protein>
    <recommendedName>
        <fullName evidence="2">IPT/TIG domain-containing protein</fullName>
    </recommendedName>
</protein>
<dbReference type="InterPro" id="IPR057962">
    <property type="entry name" value="SPT23_MGA2_DBD"/>
</dbReference>
<accession>A0A8H7VTC0</accession>
<feature type="domain" description="IPT/TIG" evidence="2">
    <location>
        <begin position="522"/>
        <end position="607"/>
    </location>
</feature>
<keyword evidence="4" id="KW-1185">Reference proteome</keyword>
<evidence type="ECO:0000313" key="4">
    <source>
        <dbReference type="Proteomes" id="UP000613177"/>
    </source>
</evidence>
<dbReference type="CDD" id="cd00102">
    <property type="entry name" value="IPT"/>
    <property type="match status" value="1"/>
</dbReference>
<feature type="compositionally biased region" description="Polar residues" evidence="1">
    <location>
        <begin position="20"/>
        <end position="29"/>
    </location>
</feature>
<evidence type="ECO:0000256" key="1">
    <source>
        <dbReference type="SAM" id="MobiDB-lite"/>
    </source>
</evidence>